<reference evidence="4" key="1">
    <citation type="journal article" date="2019" name="Int. J. Syst. Evol. Microbiol.">
        <title>The Global Catalogue of Microorganisms (GCM) 10K type strain sequencing project: providing services to taxonomists for standard genome sequencing and annotation.</title>
        <authorList>
            <consortium name="The Broad Institute Genomics Platform"/>
            <consortium name="The Broad Institute Genome Sequencing Center for Infectious Disease"/>
            <person name="Wu L."/>
            <person name="Ma J."/>
        </authorList>
    </citation>
    <scope>NUCLEOTIDE SEQUENCE [LARGE SCALE GENOMIC DNA]</scope>
    <source>
        <strain evidence="4">CGMCC 1.15772</strain>
    </source>
</reference>
<dbReference type="CDD" id="cd06577">
    <property type="entry name" value="PASTA_pknB"/>
    <property type="match status" value="2"/>
</dbReference>
<evidence type="ECO:0000256" key="1">
    <source>
        <dbReference type="SAM" id="MobiDB-lite"/>
    </source>
</evidence>
<dbReference type="Gene3D" id="3.30.10.20">
    <property type="match status" value="2"/>
</dbReference>
<comment type="caution">
    <text evidence="3">The sequence shown here is derived from an EMBL/GenBank/DDBJ whole genome shotgun (WGS) entry which is preliminary data.</text>
</comment>
<gene>
    <name evidence="3" type="ORF">ACFP81_10950</name>
</gene>
<feature type="domain" description="PASTA" evidence="2">
    <location>
        <begin position="68"/>
        <end position="133"/>
    </location>
</feature>
<dbReference type="SMART" id="SM00740">
    <property type="entry name" value="PASTA"/>
    <property type="match status" value="2"/>
</dbReference>
<organism evidence="3 4">
    <name type="scientific">Deinococcus lacus</name>
    <dbReference type="NCBI Taxonomy" id="392561"/>
    <lineage>
        <taxon>Bacteria</taxon>
        <taxon>Thermotogati</taxon>
        <taxon>Deinococcota</taxon>
        <taxon>Deinococci</taxon>
        <taxon>Deinococcales</taxon>
        <taxon>Deinococcaceae</taxon>
        <taxon>Deinococcus</taxon>
    </lineage>
</organism>
<evidence type="ECO:0000313" key="4">
    <source>
        <dbReference type="Proteomes" id="UP001596297"/>
    </source>
</evidence>
<dbReference type="InterPro" id="IPR005543">
    <property type="entry name" value="PASTA_dom"/>
</dbReference>
<dbReference type="Proteomes" id="UP001596297">
    <property type="component" value="Unassembled WGS sequence"/>
</dbReference>
<evidence type="ECO:0000313" key="3">
    <source>
        <dbReference type="EMBL" id="MFC6592460.1"/>
    </source>
</evidence>
<feature type="domain" description="PASTA" evidence="2">
    <location>
        <begin position="1"/>
        <end position="64"/>
    </location>
</feature>
<name>A0ABW1YH57_9DEIO</name>
<dbReference type="EMBL" id="JBHSWD010000001">
    <property type="protein sequence ID" value="MFC6592460.1"/>
    <property type="molecule type" value="Genomic_DNA"/>
</dbReference>
<evidence type="ECO:0000259" key="2">
    <source>
        <dbReference type="PROSITE" id="PS51178"/>
    </source>
</evidence>
<accession>A0ABW1YH57</accession>
<dbReference type="RefSeq" id="WP_380083489.1">
    <property type="nucleotide sequence ID" value="NZ_JBHSWD010000001.1"/>
</dbReference>
<protein>
    <submittedName>
        <fullName evidence="3">PASTA domain-containing protein</fullName>
    </submittedName>
</protein>
<proteinExistence type="predicted"/>
<dbReference type="PROSITE" id="PS51178">
    <property type="entry name" value="PASTA"/>
    <property type="match status" value="2"/>
</dbReference>
<keyword evidence="4" id="KW-1185">Reference proteome</keyword>
<dbReference type="Pfam" id="PF03793">
    <property type="entry name" value="PASTA"/>
    <property type="match status" value="2"/>
</dbReference>
<feature type="region of interest" description="Disordered" evidence="1">
    <location>
        <begin position="165"/>
        <end position="205"/>
    </location>
</feature>
<sequence length="279" mass="29136">MPRIEDMTVERARVNLQESGFKLGRVLEVDGTLTETPKGRIIAQTPPPGVSTQRGQTIQVLVSSGISGKETWLPDLTGLNFESAREHARAAGLVVTEVLEEESDLPENTVIRQSPEPYARVNVDSPVTFTVASAQVTAPAESAGALPIPPPHIAPVLPEPAVPELSLPSAPAAGPQVPADRTPYVPAEPPVTPSSGQAAEPAEPGVPLSSATFSYTFPATLPAGLYTVVVQDADGQRQLMDPTASTELAGATASTTVSVRGNAAFVILRDGQQYAVIQP</sequence>